<dbReference type="Pfam" id="PF00535">
    <property type="entry name" value="Glycos_transf_2"/>
    <property type="match status" value="1"/>
</dbReference>
<evidence type="ECO:0000313" key="7">
    <source>
        <dbReference type="Proteomes" id="UP001497512"/>
    </source>
</evidence>
<evidence type="ECO:0000259" key="5">
    <source>
        <dbReference type="Pfam" id="PF00535"/>
    </source>
</evidence>
<sequence length="698" mass="78366">MTRSSVMAEGIMKLQYSPVLQQQQQQQEQHRLGIILPITSRGMKSPMVDLHSYLRQISGNLKLPSGSNLYVAVDKDDAVYRRDSSAYLFKEAFCEQKVTVVSEWPAAHAAHAASSLEDSVAAAGAESVAPICAMLNILIKRAYEDGCDFFTMLGDDVCIDCEQQSSDSQRRNWFDLVVDRFAQIASLNSLPFGFGCVALNDTSSPGFPTFPIVHRLHVEAMGVAFCPSEFVNQDADPFVYELYRGWNASSLLLEVRLTNAIGGANGEPRYKRQHIDWKNTVLKSAINTLQSLYIHLLPPPTMLCIDVVIPTYRVNVQALRKILSIEQPATVSTLFIIVIDDPSATEAADEVKKFESEYTGRVRVRCMPKNMGASAARNRGIEESAADWILFLDDDVEPEVDILHHYAHSIKTHGSRTCGFVGLTSFPRSDSAKIANAAYLSHILYFWSISERFPEQAVGWGVTANLLMRRTDVRFCTDFPKTGGGEDVAFCLDCQERCSLPLWSAANARATHPWWDNGRFQVVRFFTWAKGDGLLLDMYPQFTYRTLPNVNELTLLWVLLIALICCNSQSQTILPLKPALATLIWIWVVDIVADLYSLLIGPDCSSYPHITGFKARFTGALASTILKAAVEFGHLWIQVRRLKIHNLCKRFDWFVNLSPNEKRKQQIRSCIRFTGYIMPILAHLFTLIVIDNTSHSDL</sequence>
<keyword evidence="3" id="KW-0808">Transferase</keyword>
<dbReference type="Proteomes" id="UP001497512">
    <property type="component" value="Chromosome 4"/>
</dbReference>
<feature type="transmembrane region" description="Helical" evidence="4">
    <location>
        <begin position="619"/>
        <end position="637"/>
    </location>
</feature>
<dbReference type="PANTHER" id="PTHR43179">
    <property type="entry name" value="RHAMNOSYLTRANSFERASE WBBL"/>
    <property type="match status" value="1"/>
</dbReference>
<feature type="transmembrane region" description="Helical" evidence="4">
    <location>
        <begin position="670"/>
        <end position="690"/>
    </location>
</feature>
<keyword evidence="4" id="KW-0472">Membrane</keyword>
<evidence type="ECO:0000256" key="4">
    <source>
        <dbReference type="SAM" id="Phobius"/>
    </source>
</evidence>
<keyword evidence="2" id="KW-0328">Glycosyltransferase</keyword>
<gene>
    <name evidence="6" type="ORF">CSSPTR1EN2_LOCUS16018</name>
</gene>
<accession>A0ABP0UIH2</accession>
<feature type="transmembrane region" description="Helical" evidence="4">
    <location>
        <begin position="550"/>
        <end position="567"/>
    </location>
</feature>
<feature type="domain" description="Glycosyltransferase 2-like" evidence="5">
    <location>
        <begin position="307"/>
        <end position="413"/>
    </location>
</feature>
<comment type="similarity">
    <text evidence="1">Belongs to the glycosyltransferase 2 family.</text>
</comment>
<dbReference type="EMBL" id="OZ019896">
    <property type="protein sequence ID" value="CAK9222344.1"/>
    <property type="molecule type" value="Genomic_DNA"/>
</dbReference>
<reference evidence="6" key="1">
    <citation type="submission" date="2024-02" db="EMBL/GenBank/DDBJ databases">
        <authorList>
            <consortium name="ELIXIR-Norway"/>
            <consortium name="Elixir Norway"/>
        </authorList>
    </citation>
    <scope>NUCLEOTIDE SEQUENCE</scope>
</reference>
<keyword evidence="7" id="KW-1185">Reference proteome</keyword>
<dbReference type="PANTHER" id="PTHR43179:SF12">
    <property type="entry name" value="GALACTOFURANOSYLTRANSFERASE GLFT2"/>
    <property type="match status" value="1"/>
</dbReference>
<keyword evidence="4" id="KW-1133">Transmembrane helix</keyword>
<evidence type="ECO:0000313" key="6">
    <source>
        <dbReference type="EMBL" id="CAK9222344.1"/>
    </source>
</evidence>
<evidence type="ECO:0000256" key="2">
    <source>
        <dbReference type="ARBA" id="ARBA00022676"/>
    </source>
</evidence>
<keyword evidence="4" id="KW-0812">Transmembrane</keyword>
<dbReference type="InterPro" id="IPR001173">
    <property type="entry name" value="Glyco_trans_2-like"/>
</dbReference>
<name>A0ABP0UIH2_9BRYO</name>
<evidence type="ECO:0000256" key="3">
    <source>
        <dbReference type="ARBA" id="ARBA00022679"/>
    </source>
</evidence>
<organism evidence="6 7">
    <name type="scientific">Sphagnum troendelagicum</name>
    <dbReference type="NCBI Taxonomy" id="128251"/>
    <lineage>
        <taxon>Eukaryota</taxon>
        <taxon>Viridiplantae</taxon>
        <taxon>Streptophyta</taxon>
        <taxon>Embryophyta</taxon>
        <taxon>Bryophyta</taxon>
        <taxon>Sphagnophytina</taxon>
        <taxon>Sphagnopsida</taxon>
        <taxon>Sphagnales</taxon>
        <taxon>Sphagnaceae</taxon>
        <taxon>Sphagnum</taxon>
    </lineage>
</organism>
<dbReference type="CDD" id="cd00761">
    <property type="entry name" value="Glyco_tranf_GTA_type"/>
    <property type="match status" value="1"/>
</dbReference>
<dbReference type="Gene3D" id="3.90.550.10">
    <property type="entry name" value="Spore Coat Polysaccharide Biosynthesis Protein SpsA, Chain A"/>
    <property type="match status" value="1"/>
</dbReference>
<evidence type="ECO:0000256" key="1">
    <source>
        <dbReference type="ARBA" id="ARBA00006739"/>
    </source>
</evidence>
<feature type="transmembrane region" description="Helical" evidence="4">
    <location>
        <begin position="579"/>
        <end position="599"/>
    </location>
</feature>
<dbReference type="InterPro" id="IPR029044">
    <property type="entry name" value="Nucleotide-diphossugar_trans"/>
</dbReference>
<protein>
    <recommendedName>
        <fullName evidence="5">Glycosyltransferase 2-like domain-containing protein</fullName>
    </recommendedName>
</protein>
<dbReference type="SUPFAM" id="SSF53448">
    <property type="entry name" value="Nucleotide-diphospho-sugar transferases"/>
    <property type="match status" value="1"/>
</dbReference>
<proteinExistence type="inferred from homology"/>